<evidence type="ECO:0000256" key="3">
    <source>
        <dbReference type="ARBA" id="ARBA00022692"/>
    </source>
</evidence>
<feature type="domain" description="ABC3 transporter permease C-terminal" evidence="9">
    <location>
        <begin position="268"/>
        <end position="386"/>
    </location>
</feature>
<proteinExistence type="inferred from homology"/>
<evidence type="ECO:0000313" key="11">
    <source>
        <dbReference type="EMBL" id="NYJ37625.1"/>
    </source>
</evidence>
<dbReference type="InterPro" id="IPR050250">
    <property type="entry name" value="Macrolide_Exporter_MacB"/>
</dbReference>
<evidence type="ECO:0000256" key="7">
    <source>
        <dbReference type="SAM" id="MobiDB-lite"/>
    </source>
</evidence>
<feature type="transmembrane region" description="Helical" evidence="8">
    <location>
        <begin position="862"/>
        <end position="883"/>
    </location>
</feature>
<organism evidence="11 12">
    <name type="scientific">Nocardiopsis aegyptia</name>
    <dbReference type="NCBI Taxonomy" id="220378"/>
    <lineage>
        <taxon>Bacteria</taxon>
        <taxon>Bacillati</taxon>
        <taxon>Actinomycetota</taxon>
        <taxon>Actinomycetes</taxon>
        <taxon>Streptosporangiales</taxon>
        <taxon>Nocardiopsidaceae</taxon>
        <taxon>Nocardiopsis</taxon>
    </lineage>
</organism>
<evidence type="ECO:0000256" key="4">
    <source>
        <dbReference type="ARBA" id="ARBA00022989"/>
    </source>
</evidence>
<feature type="domain" description="ABC3 transporter permease C-terminal" evidence="9">
    <location>
        <begin position="779"/>
        <end position="892"/>
    </location>
</feature>
<dbReference type="RefSeq" id="WP_179828502.1">
    <property type="nucleotide sequence ID" value="NZ_JACCFS010000001.1"/>
</dbReference>
<dbReference type="GO" id="GO:0005886">
    <property type="term" value="C:plasma membrane"/>
    <property type="evidence" value="ECO:0007669"/>
    <property type="project" value="UniProtKB-SubCell"/>
</dbReference>
<feature type="compositionally biased region" description="Acidic residues" evidence="7">
    <location>
        <begin position="550"/>
        <end position="570"/>
    </location>
</feature>
<gene>
    <name evidence="11" type="ORF">HNR10_005506</name>
</gene>
<dbReference type="GO" id="GO:0022857">
    <property type="term" value="F:transmembrane transporter activity"/>
    <property type="evidence" value="ECO:0007669"/>
    <property type="project" value="TreeGrafter"/>
</dbReference>
<evidence type="ECO:0000259" key="10">
    <source>
        <dbReference type="Pfam" id="PF12704"/>
    </source>
</evidence>
<keyword evidence="2" id="KW-1003">Cell membrane</keyword>
<keyword evidence="12" id="KW-1185">Reference proteome</keyword>
<dbReference type="PANTHER" id="PTHR30572">
    <property type="entry name" value="MEMBRANE COMPONENT OF TRANSPORTER-RELATED"/>
    <property type="match status" value="1"/>
</dbReference>
<dbReference type="InterPro" id="IPR003838">
    <property type="entry name" value="ABC3_permease_C"/>
</dbReference>
<feature type="region of interest" description="Disordered" evidence="7">
    <location>
        <begin position="540"/>
        <end position="598"/>
    </location>
</feature>
<accession>A0A7Z0ESQ7</accession>
<comment type="similarity">
    <text evidence="6">Belongs to the ABC-4 integral membrane protein family.</text>
</comment>
<keyword evidence="3 8" id="KW-0812">Transmembrane</keyword>
<evidence type="ECO:0000256" key="1">
    <source>
        <dbReference type="ARBA" id="ARBA00004651"/>
    </source>
</evidence>
<sequence length="900" mass="92026">MLRTTLAGLRLHKSRYVTTVLAILLGVMFVSGTMVFADTLNANYEESVMGSATSVDAVAVPSAPEGTGDPAEEPAEPPRLTDDQLDHVRALPEVAGADGMVQGQAVLLDDEGRAFGYVPPAALALEEVTRFSPDEGSLPTDGTEIALATSTADQTGFGVGDTVTVLDADMEEHEFTVSGLVNFGVDPDFTYGGALVLDPGTIEGMTDTTGYAEIDVLAAEGYTDEQVAEAVAGVLGSDAEVSTGEEFGLAMAEGAGADTEMLRTALLLFAFIAMFVAGIVIYNTFAILIAQRQRELALLRCVGATRAQVFRSVLAESVVVGLVASALGVLAGVGIGMAGAAFGGPLMGMDAGVPVVLSPLAVLTGLVVGTVVTVCSALVPAMRATGVAPLAALRTSATAAGLEKGTGWVRVVFGLLAFAIAAVMVALTQLSGPDQTGPFVVTGAALVAFVGVVVLGPLIVRGCVRLVGLPMRRVGVASMLAVDNSTRSPRRAATAMIALTVGATLITGYSVVSASVESTMTRQLDENFPIDYQITPQFTMEGTSAPDADTGSDEGTAEDVDAPPEAEGTEGAEGAGGTDGTEDTAPESGEGSVPAADLNTVPDSVFEDLEAEPTVAVVSGRRNAFVETDDGRFLNVSTYPGFDVEDLGFESTAGDLADLGPGKVAVPEGQADGAGIGGTFALPLEDGTEVSLEVVALLDPMMTMGVLLDEQDFTEAFPELTGNDAVMVRGTDDADPAELREAVYDAVDDHPTLQVASMAEMRGQLSEMMDIAFYTIAAMLGLAILIAVFGISNTMALSVLERTRESALLRALGLTRGQLRRMLSLEAVLLCLIGAGVGIGLGVVFGWAAVGATLPDAILSVPGAQIAVFIVIAVLAGLLASVLPGRRAAGTSITGALASE</sequence>
<evidence type="ECO:0000256" key="8">
    <source>
        <dbReference type="SAM" id="Phobius"/>
    </source>
</evidence>
<comment type="subcellular location">
    <subcellularLocation>
        <location evidence="1">Cell membrane</location>
        <topology evidence="1">Multi-pass membrane protein</topology>
    </subcellularLocation>
</comment>
<evidence type="ECO:0000259" key="9">
    <source>
        <dbReference type="Pfam" id="PF02687"/>
    </source>
</evidence>
<dbReference type="EMBL" id="JACCFS010000001">
    <property type="protein sequence ID" value="NYJ37625.1"/>
    <property type="molecule type" value="Genomic_DNA"/>
</dbReference>
<feature type="domain" description="MacB-like periplasmic core" evidence="10">
    <location>
        <begin position="18"/>
        <end position="232"/>
    </location>
</feature>
<feature type="region of interest" description="Disordered" evidence="7">
    <location>
        <begin position="60"/>
        <end position="80"/>
    </location>
</feature>
<feature type="transmembrane region" description="Helical" evidence="8">
    <location>
        <begin position="408"/>
        <end position="427"/>
    </location>
</feature>
<dbReference type="Pfam" id="PF02687">
    <property type="entry name" value="FtsX"/>
    <property type="match status" value="2"/>
</dbReference>
<comment type="caution">
    <text evidence="11">The sequence shown here is derived from an EMBL/GenBank/DDBJ whole genome shotgun (WGS) entry which is preliminary data.</text>
</comment>
<keyword evidence="5 8" id="KW-0472">Membrane</keyword>
<dbReference type="Pfam" id="PF12704">
    <property type="entry name" value="MacB_PCD"/>
    <property type="match status" value="1"/>
</dbReference>
<name>A0A7Z0ESQ7_9ACTN</name>
<evidence type="ECO:0000256" key="2">
    <source>
        <dbReference type="ARBA" id="ARBA00022475"/>
    </source>
</evidence>
<keyword evidence="4 8" id="KW-1133">Transmembrane helix</keyword>
<dbReference type="PANTHER" id="PTHR30572:SF4">
    <property type="entry name" value="ABC TRANSPORTER PERMEASE YTRF"/>
    <property type="match status" value="1"/>
</dbReference>
<dbReference type="AlphaFoldDB" id="A0A7Z0ESQ7"/>
<evidence type="ECO:0000256" key="6">
    <source>
        <dbReference type="ARBA" id="ARBA00038076"/>
    </source>
</evidence>
<evidence type="ECO:0000256" key="5">
    <source>
        <dbReference type="ARBA" id="ARBA00023136"/>
    </source>
</evidence>
<protein>
    <submittedName>
        <fullName evidence="11">Putative ABC transport system permease protein</fullName>
    </submittedName>
</protein>
<feature type="transmembrane region" description="Helical" evidence="8">
    <location>
        <begin position="266"/>
        <end position="290"/>
    </location>
</feature>
<feature type="transmembrane region" description="Helical" evidence="8">
    <location>
        <begin position="439"/>
        <end position="464"/>
    </location>
</feature>
<dbReference type="Proteomes" id="UP000572051">
    <property type="component" value="Unassembled WGS sequence"/>
</dbReference>
<feature type="transmembrane region" description="Helical" evidence="8">
    <location>
        <begin position="492"/>
        <end position="512"/>
    </location>
</feature>
<dbReference type="InterPro" id="IPR025857">
    <property type="entry name" value="MacB_PCD"/>
</dbReference>
<feature type="transmembrane region" description="Helical" evidence="8">
    <location>
        <begin position="827"/>
        <end position="850"/>
    </location>
</feature>
<feature type="transmembrane region" description="Helical" evidence="8">
    <location>
        <begin position="318"/>
        <end position="343"/>
    </location>
</feature>
<reference evidence="11 12" key="1">
    <citation type="submission" date="2020-07" db="EMBL/GenBank/DDBJ databases">
        <title>Sequencing the genomes of 1000 actinobacteria strains.</title>
        <authorList>
            <person name="Klenk H.-P."/>
        </authorList>
    </citation>
    <scope>NUCLEOTIDE SEQUENCE [LARGE SCALE GENOMIC DNA]</scope>
    <source>
        <strain evidence="11 12">DSM 44442</strain>
    </source>
</reference>
<feature type="transmembrane region" description="Helical" evidence="8">
    <location>
        <begin position="355"/>
        <end position="379"/>
    </location>
</feature>
<feature type="transmembrane region" description="Helical" evidence="8">
    <location>
        <begin position="771"/>
        <end position="800"/>
    </location>
</feature>
<evidence type="ECO:0000313" key="12">
    <source>
        <dbReference type="Proteomes" id="UP000572051"/>
    </source>
</evidence>